<protein>
    <submittedName>
        <fullName evidence="2">Uncharacterized protein</fullName>
    </submittedName>
</protein>
<evidence type="ECO:0000256" key="1">
    <source>
        <dbReference type="SAM" id="MobiDB-lite"/>
    </source>
</evidence>
<proteinExistence type="predicted"/>
<gene>
    <name evidence="2" type="ORF">clem_03770</name>
</gene>
<accession>A0A222P0F2</accession>
<dbReference type="KEGG" id="lcd:clem_03770"/>
<sequence length="147" mass="16795">MTRILALLILLPLINACTIENDYYESNYHSHPSTHYHSNPGAQVEVPYGDSYREPNTHYHYNERMAYKHSNQHGHRNNVPRGKPYTYQHAPNTHGHSNKAITRKGPANNKADSNIHSHENKNSSNHGHHSIRSHEKEVGITTHGHDS</sequence>
<feature type="compositionally biased region" description="Basic and acidic residues" evidence="1">
    <location>
        <begin position="132"/>
        <end position="147"/>
    </location>
</feature>
<dbReference type="RefSeq" id="WP_094090385.1">
    <property type="nucleotide sequence ID" value="NZ_CP016397.1"/>
</dbReference>
<dbReference type="OrthoDB" id="5649978at2"/>
<dbReference type="Proteomes" id="UP000201728">
    <property type="component" value="Chromosome"/>
</dbReference>
<reference evidence="3" key="1">
    <citation type="submission" date="2016-07" db="EMBL/GenBank/DDBJ databases">
        <authorList>
            <person name="Florea S."/>
            <person name="Webb J.S."/>
            <person name="Jaromczyk J."/>
            <person name="Schardl C.L."/>
        </authorList>
    </citation>
    <scope>NUCLEOTIDE SEQUENCE [LARGE SCALE GENOMIC DNA]</scope>
    <source>
        <strain evidence="3">CDC-D5610</strain>
    </source>
</reference>
<dbReference type="AlphaFoldDB" id="A0A222P0F2"/>
<keyword evidence="3" id="KW-1185">Reference proteome</keyword>
<evidence type="ECO:0000313" key="3">
    <source>
        <dbReference type="Proteomes" id="UP000201728"/>
    </source>
</evidence>
<name>A0A222P0F2_9GAMM</name>
<dbReference type="EMBL" id="CP016397">
    <property type="protein sequence ID" value="ASQ45312.1"/>
    <property type="molecule type" value="Genomic_DNA"/>
</dbReference>
<organism evidence="2 3">
    <name type="scientific">Legionella clemsonensis</name>
    <dbReference type="NCBI Taxonomy" id="1867846"/>
    <lineage>
        <taxon>Bacteria</taxon>
        <taxon>Pseudomonadati</taxon>
        <taxon>Pseudomonadota</taxon>
        <taxon>Gammaproteobacteria</taxon>
        <taxon>Legionellales</taxon>
        <taxon>Legionellaceae</taxon>
        <taxon>Legionella</taxon>
    </lineage>
</organism>
<evidence type="ECO:0000313" key="2">
    <source>
        <dbReference type="EMBL" id="ASQ45312.1"/>
    </source>
</evidence>
<feature type="region of interest" description="Disordered" evidence="1">
    <location>
        <begin position="70"/>
        <end position="147"/>
    </location>
</feature>